<feature type="signal peptide" evidence="1">
    <location>
        <begin position="1"/>
        <end position="18"/>
    </location>
</feature>
<accession>A0A4U5M6N8</accession>
<proteinExistence type="predicted"/>
<feature type="chain" id="PRO_5020255835" evidence="1">
    <location>
        <begin position="19"/>
        <end position="235"/>
    </location>
</feature>
<organism evidence="2 3">
    <name type="scientific">Steinernema carpocapsae</name>
    <name type="common">Entomopathogenic nematode</name>
    <dbReference type="NCBI Taxonomy" id="34508"/>
    <lineage>
        <taxon>Eukaryota</taxon>
        <taxon>Metazoa</taxon>
        <taxon>Ecdysozoa</taxon>
        <taxon>Nematoda</taxon>
        <taxon>Chromadorea</taxon>
        <taxon>Rhabditida</taxon>
        <taxon>Tylenchina</taxon>
        <taxon>Panagrolaimomorpha</taxon>
        <taxon>Strongyloidoidea</taxon>
        <taxon>Steinernematidae</taxon>
        <taxon>Steinernema</taxon>
    </lineage>
</organism>
<evidence type="ECO:0000313" key="2">
    <source>
        <dbReference type="EMBL" id="TKR64536.1"/>
    </source>
</evidence>
<name>A0A4U5M6N8_STECR</name>
<evidence type="ECO:0000313" key="3">
    <source>
        <dbReference type="Proteomes" id="UP000298663"/>
    </source>
</evidence>
<comment type="caution">
    <text evidence="2">The sequence shown here is derived from an EMBL/GenBank/DDBJ whole genome shotgun (WGS) entry which is preliminary data.</text>
</comment>
<dbReference type="AlphaFoldDB" id="A0A4U5M6N8"/>
<evidence type="ECO:0000256" key="1">
    <source>
        <dbReference type="SAM" id="SignalP"/>
    </source>
</evidence>
<dbReference type="Proteomes" id="UP000298663">
    <property type="component" value="Unassembled WGS sequence"/>
</dbReference>
<dbReference type="EMBL" id="AZBU02000009">
    <property type="protein sequence ID" value="TKR64536.1"/>
    <property type="molecule type" value="Genomic_DNA"/>
</dbReference>
<keyword evidence="3" id="KW-1185">Reference proteome</keyword>
<keyword evidence="1" id="KW-0732">Signal</keyword>
<sequence length="235" mass="27358">MWLLYLYLLLFTLIAATTQVPTWGQEKIASFDMRRFLPPSVQTFVNMTENQHPGLLETAFNQMAKEREAGNYPDEATTEDGQYSLIFHLTSKLDDLTPAENSHDLGDELDQAFQSAIPPHEEDNVTESKLTMIMDDSIEAWIYQDGYHISYALWHYMHMREGLGKSRQLIRLALPGCEKLAKVPDVREFYKKRKGENPTSLRVLKDFMDLLEWLDYENKLEHIMIAPVPRRKAFK</sequence>
<reference evidence="2 3" key="2">
    <citation type="journal article" date="2019" name="G3 (Bethesda)">
        <title>Hybrid Assembly of the Genome of the Entomopathogenic Nematode Steinernema carpocapsae Identifies the X-Chromosome.</title>
        <authorList>
            <person name="Serra L."/>
            <person name="Macchietto M."/>
            <person name="Macias-Munoz A."/>
            <person name="McGill C.J."/>
            <person name="Rodriguez I.M."/>
            <person name="Rodriguez B."/>
            <person name="Murad R."/>
            <person name="Mortazavi A."/>
        </authorList>
    </citation>
    <scope>NUCLEOTIDE SEQUENCE [LARGE SCALE GENOMIC DNA]</scope>
    <source>
        <strain evidence="2 3">ALL</strain>
    </source>
</reference>
<gene>
    <name evidence="2" type="ORF">L596_025049</name>
</gene>
<reference evidence="2 3" key="1">
    <citation type="journal article" date="2015" name="Genome Biol.">
        <title>Comparative genomics of Steinernema reveals deeply conserved gene regulatory networks.</title>
        <authorList>
            <person name="Dillman A.R."/>
            <person name="Macchietto M."/>
            <person name="Porter C.F."/>
            <person name="Rogers A."/>
            <person name="Williams B."/>
            <person name="Antoshechkin I."/>
            <person name="Lee M.M."/>
            <person name="Goodwin Z."/>
            <person name="Lu X."/>
            <person name="Lewis E.E."/>
            <person name="Goodrich-Blair H."/>
            <person name="Stock S.P."/>
            <person name="Adams B.J."/>
            <person name="Sternberg P.W."/>
            <person name="Mortazavi A."/>
        </authorList>
    </citation>
    <scope>NUCLEOTIDE SEQUENCE [LARGE SCALE GENOMIC DNA]</scope>
    <source>
        <strain evidence="2 3">ALL</strain>
    </source>
</reference>
<protein>
    <submittedName>
        <fullName evidence="2">Uncharacterized protein</fullName>
    </submittedName>
</protein>